<organism evidence="3 4">
    <name type="scientific">Paenibacillus antri</name>
    <dbReference type="NCBI Taxonomy" id="2582848"/>
    <lineage>
        <taxon>Bacteria</taxon>
        <taxon>Bacillati</taxon>
        <taxon>Bacillota</taxon>
        <taxon>Bacilli</taxon>
        <taxon>Bacillales</taxon>
        <taxon>Paenibacillaceae</taxon>
        <taxon>Paenibacillus</taxon>
    </lineage>
</organism>
<dbReference type="EMBL" id="VCIW01000003">
    <property type="protein sequence ID" value="TLS53258.1"/>
    <property type="molecule type" value="Genomic_DNA"/>
</dbReference>
<dbReference type="GO" id="GO:0016787">
    <property type="term" value="F:hydrolase activity"/>
    <property type="evidence" value="ECO:0007669"/>
    <property type="project" value="UniProtKB-KW"/>
</dbReference>
<gene>
    <name evidence="3" type="ORF">FE782_05885</name>
</gene>
<evidence type="ECO:0000313" key="3">
    <source>
        <dbReference type="EMBL" id="TLS53258.1"/>
    </source>
</evidence>
<comment type="similarity">
    <text evidence="1">Belongs to the metallo-dependent hydrolases superfamily.</text>
</comment>
<dbReference type="OrthoDB" id="5450317at2"/>
<feature type="domain" description="Amidohydrolase-related" evidence="2">
    <location>
        <begin position="3"/>
        <end position="275"/>
    </location>
</feature>
<protein>
    <submittedName>
        <fullName evidence="3">Amidohydrolase</fullName>
    </submittedName>
</protein>
<reference evidence="3 4" key="1">
    <citation type="submission" date="2019-05" db="EMBL/GenBank/DDBJ databases">
        <authorList>
            <person name="Narsing Rao M.P."/>
            <person name="Li W.J."/>
        </authorList>
    </citation>
    <scope>NUCLEOTIDE SEQUENCE [LARGE SCALE GENOMIC DNA]</scope>
    <source>
        <strain evidence="3 4">SYSU_K30003</strain>
    </source>
</reference>
<dbReference type="PANTHER" id="PTHR43569:SF2">
    <property type="entry name" value="AMIDOHYDROLASE-RELATED DOMAIN-CONTAINING PROTEIN"/>
    <property type="match status" value="1"/>
</dbReference>
<keyword evidence="4" id="KW-1185">Reference proteome</keyword>
<dbReference type="InterPro" id="IPR006680">
    <property type="entry name" value="Amidohydro-rel"/>
</dbReference>
<proteinExistence type="inferred from homology"/>
<dbReference type="PANTHER" id="PTHR43569">
    <property type="entry name" value="AMIDOHYDROLASE"/>
    <property type="match status" value="1"/>
</dbReference>
<evidence type="ECO:0000259" key="2">
    <source>
        <dbReference type="Pfam" id="PF04909"/>
    </source>
</evidence>
<dbReference type="InterPro" id="IPR052350">
    <property type="entry name" value="Metallo-dep_Lactonases"/>
</dbReference>
<dbReference type="InterPro" id="IPR032466">
    <property type="entry name" value="Metal_Hydrolase"/>
</dbReference>
<dbReference type="Proteomes" id="UP000309676">
    <property type="component" value="Unassembled WGS sequence"/>
</dbReference>
<dbReference type="AlphaFoldDB" id="A0A5R9GIN1"/>
<evidence type="ECO:0000256" key="1">
    <source>
        <dbReference type="ARBA" id="ARBA00038310"/>
    </source>
</evidence>
<dbReference type="Gene3D" id="3.20.20.140">
    <property type="entry name" value="Metal-dependent hydrolases"/>
    <property type="match status" value="1"/>
</dbReference>
<evidence type="ECO:0000313" key="4">
    <source>
        <dbReference type="Proteomes" id="UP000309676"/>
    </source>
</evidence>
<accession>A0A5R9GIN1</accession>
<sequence>MRIDSHQHFWVYDPEEYAWTGGPESPISNSFAPEQLSPLLAANGFGGAVAVQARSSLVENDYLLGLADEHDFIRAVVGWVDLTSPDVSEQLAKYAKHPKFKGVRHIAQAEPDDAFLTREDFARGIAALGEFGLAYDILIYHRQLPAAIELVRRFPKQKFVLDHIAKPDIRGGRLEPWRKRIEDIASFDNVMCKVSGMVTEADVAAWKDADFAPYLETVFEAFGPKRLMYGSDWPVCLLGADYAGALGIVERATEGWSEADRELLFGGNCAAFYGIE</sequence>
<name>A0A5R9GIN1_9BACL</name>
<comment type="caution">
    <text evidence="3">The sequence shown here is derived from an EMBL/GenBank/DDBJ whole genome shotgun (WGS) entry which is preliminary data.</text>
</comment>
<dbReference type="SUPFAM" id="SSF51556">
    <property type="entry name" value="Metallo-dependent hydrolases"/>
    <property type="match status" value="1"/>
</dbReference>
<dbReference type="Pfam" id="PF04909">
    <property type="entry name" value="Amidohydro_2"/>
    <property type="match status" value="1"/>
</dbReference>
<keyword evidence="3" id="KW-0378">Hydrolase</keyword>